<evidence type="ECO:0000313" key="3">
    <source>
        <dbReference type="Proteomes" id="UP001358417"/>
    </source>
</evidence>
<name>A0AAV9N5D1_9EURO</name>
<accession>A0AAV9N5D1</accession>
<keyword evidence="3" id="KW-1185">Reference proteome</keyword>
<dbReference type="AlphaFoldDB" id="A0AAV9N5D1"/>
<gene>
    <name evidence="2" type="ORF">LTR84_004080</name>
</gene>
<feature type="region of interest" description="Disordered" evidence="1">
    <location>
        <begin position="244"/>
        <end position="274"/>
    </location>
</feature>
<protein>
    <recommendedName>
        <fullName evidence="4">C2H2-type domain-containing protein</fullName>
    </recommendedName>
</protein>
<feature type="compositionally biased region" description="Low complexity" evidence="1">
    <location>
        <begin position="346"/>
        <end position="368"/>
    </location>
</feature>
<feature type="compositionally biased region" description="Basic and acidic residues" evidence="1">
    <location>
        <begin position="443"/>
        <end position="463"/>
    </location>
</feature>
<feature type="compositionally biased region" description="Basic residues" evidence="1">
    <location>
        <begin position="401"/>
        <end position="414"/>
    </location>
</feature>
<dbReference type="GeneID" id="89972259"/>
<sequence length="463" mass="52462">MWQAPAGYIFNPENLQTYTPSYDAYSGFSDEKKEPSRSVKPFIHSVISYASRTSPPSHSGQGQSDEMVAAMKRNDTWIERRSEGRYYWVRKKSARSQLSLRHLLFEALRPRARSFFSRDSRHNHHIRCSNPGAPLLLPPPTSSPPEDSQEYTPPPTDPSSYQAQQLPQQVNMNSFPPCQDPPNIEPNGIFAKHHVTSHGQLPLYPPPPPIMPVSIPYPVPGHGLPFILPQPPVVHQAPCFAPPPPQPTPFVLPPPLSQLHHQPQPQPQPQQLPLPGLSSFSSLRYKCDNCGRFRSARFHKRHPIPPGAIPAKTICQRCREVATDTEDDSSSDGYAQRVHRRHSFGARSRNASNIRSARNRNNPRGARGQSSAGEWLNENNHDGFAGPPYSPQTTPIDLSRGRRHNRRSSRHHHHESTEMELSAGFRNLKLVPQEQMFYLESEDEHRPSSKYYKDRSDHDSCHK</sequence>
<evidence type="ECO:0000256" key="1">
    <source>
        <dbReference type="SAM" id="MobiDB-lite"/>
    </source>
</evidence>
<evidence type="ECO:0000313" key="2">
    <source>
        <dbReference type="EMBL" id="KAK5049961.1"/>
    </source>
</evidence>
<reference evidence="2 3" key="1">
    <citation type="submission" date="2023-08" db="EMBL/GenBank/DDBJ databases">
        <title>Black Yeasts Isolated from many extreme environments.</title>
        <authorList>
            <person name="Coleine C."/>
            <person name="Stajich J.E."/>
            <person name="Selbmann L."/>
        </authorList>
    </citation>
    <scope>NUCLEOTIDE SEQUENCE [LARGE SCALE GENOMIC DNA]</scope>
    <source>
        <strain evidence="2 3">CCFEE 5792</strain>
    </source>
</reference>
<dbReference type="Proteomes" id="UP001358417">
    <property type="component" value="Unassembled WGS sequence"/>
</dbReference>
<comment type="caution">
    <text evidence="2">The sequence shown here is derived from an EMBL/GenBank/DDBJ whole genome shotgun (WGS) entry which is preliminary data.</text>
</comment>
<dbReference type="RefSeq" id="XP_064704771.1">
    <property type="nucleotide sequence ID" value="XM_064847659.1"/>
</dbReference>
<feature type="region of interest" description="Disordered" evidence="1">
    <location>
        <begin position="438"/>
        <end position="463"/>
    </location>
</feature>
<feature type="region of interest" description="Disordered" evidence="1">
    <location>
        <begin position="323"/>
        <end position="426"/>
    </location>
</feature>
<evidence type="ECO:0008006" key="4">
    <source>
        <dbReference type="Google" id="ProtNLM"/>
    </source>
</evidence>
<feature type="compositionally biased region" description="Pro residues" evidence="1">
    <location>
        <begin position="244"/>
        <end position="256"/>
    </location>
</feature>
<feature type="region of interest" description="Disordered" evidence="1">
    <location>
        <begin position="120"/>
        <end position="163"/>
    </location>
</feature>
<dbReference type="EMBL" id="JAVRRD010000018">
    <property type="protein sequence ID" value="KAK5049961.1"/>
    <property type="molecule type" value="Genomic_DNA"/>
</dbReference>
<proteinExistence type="predicted"/>
<organism evidence="2 3">
    <name type="scientific">Exophiala bonariae</name>
    <dbReference type="NCBI Taxonomy" id="1690606"/>
    <lineage>
        <taxon>Eukaryota</taxon>
        <taxon>Fungi</taxon>
        <taxon>Dikarya</taxon>
        <taxon>Ascomycota</taxon>
        <taxon>Pezizomycotina</taxon>
        <taxon>Eurotiomycetes</taxon>
        <taxon>Chaetothyriomycetidae</taxon>
        <taxon>Chaetothyriales</taxon>
        <taxon>Herpotrichiellaceae</taxon>
        <taxon>Exophiala</taxon>
    </lineage>
</organism>